<name>A0A9P7EJS5_9AGAM</name>
<evidence type="ECO:0000256" key="1">
    <source>
        <dbReference type="ARBA" id="ARBA00022801"/>
    </source>
</evidence>
<dbReference type="InterPro" id="IPR051540">
    <property type="entry name" value="S-2-haloacid_dehalogenase"/>
</dbReference>
<evidence type="ECO:0000313" key="2">
    <source>
        <dbReference type="EMBL" id="KAG1823898.1"/>
    </source>
</evidence>
<protein>
    <submittedName>
        <fullName evidence="2">HAD-like domain-containing protein</fullName>
    </submittedName>
</protein>
<dbReference type="PANTHER" id="PTHR43316:SF3">
    <property type="entry name" value="HALOACID DEHALOGENASE, TYPE II (AFU_ORTHOLOGUE AFUA_2G07750)-RELATED"/>
    <property type="match status" value="1"/>
</dbReference>
<dbReference type="Gene3D" id="1.10.150.240">
    <property type="entry name" value="Putative phosphatase, domain 2"/>
    <property type="match status" value="1"/>
</dbReference>
<keyword evidence="3" id="KW-1185">Reference proteome</keyword>
<dbReference type="EMBL" id="JABBWG010000004">
    <property type="protein sequence ID" value="KAG1823898.1"/>
    <property type="molecule type" value="Genomic_DNA"/>
</dbReference>
<organism evidence="2 3">
    <name type="scientific">Suillus subaureus</name>
    <dbReference type="NCBI Taxonomy" id="48587"/>
    <lineage>
        <taxon>Eukaryota</taxon>
        <taxon>Fungi</taxon>
        <taxon>Dikarya</taxon>
        <taxon>Basidiomycota</taxon>
        <taxon>Agaricomycotina</taxon>
        <taxon>Agaricomycetes</taxon>
        <taxon>Agaricomycetidae</taxon>
        <taxon>Boletales</taxon>
        <taxon>Suillineae</taxon>
        <taxon>Suillaceae</taxon>
        <taxon>Suillus</taxon>
    </lineage>
</organism>
<proteinExistence type="predicted"/>
<dbReference type="InterPro" id="IPR023198">
    <property type="entry name" value="PGP-like_dom2"/>
</dbReference>
<accession>A0A9P7EJS5</accession>
<dbReference type="Proteomes" id="UP000807769">
    <property type="component" value="Unassembled WGS sequence"/>
</dbReference>
<dbReference type="OrthoDB" id="2363873at2759"/>
<sequence>MSTEHLNFHKIDVCLFDILGTILNWHSTVTRQVTCLSKRLLLEGSQDAVNFAEEWRAGYCDHVKRVLQDGEGTFNADIIHQQIMHSPCILDNIDTIPSLTELKHHINILTLSNGNFRLLLDLAKNQGVPWDGIFTSKLSRSYKLNKKVYQSTAYHLYLPPHKIAMVTVHRFDLITASSIGFKTMYVPCPTEDLHEVRESMHSKKDGGEVDLLVKDFEQLVRLICEAQ</sequence>
<gene>
    <name evidence="2" type="ORF">BJ212DRAFT_1534014</name>
</gene>
<dbReference type="InterPro" id="IPR036412">
    <property type="entry name" value="HAD-like_sf"/>
</dbReference>
<dbReference type="Gene3D" id="3.40.50.1000">
    <property type="entry name" value="HAD superfamily/HAD-like"/>
    <property type="match status" value="1"/>
</dbReference>
<dbReference type="PANTHER" id="PTHR43316">
    <property type="entry name" value="HYDROLASE, HALOACID DELAHOGENASE-RELATED"/>
    <property type="match status" value="1"/>
</dbReference>
<dbReference type="AlphaFoldDB" id="A0A9P7EJS5"/>
<dbReference type="InterPro" id="IPR023214">
    <property type="entry name" value="HAD_sf"/>
</dbReference>
<comment type="caution">
    <text evidence="2">The sequence shown here is derived from an EMBL/GenBank/DDBJ whole genome shotgun (WGS) entry which is preliminary data.</text>
</comment>
<dbReference type="SUPFAM" id="SSF56784">
    <property type="entry name" value="HAD-like"/>
    <property type="match status" value="1"/>
</dbReference>
<evidence type="ECO:0000313" key="3">
    <source>
        <dbReference type="Proteomes" id="UP000807769"/>
    </source>
</evidence>
<dbReference type="RefSeq" id="XP_041197958.1">
    <property type="nucleotide sequence ID" value="XM_041341797.1"/>
</dbReference>
<dbReference type="GeneID" id="64635813"/>
<keyword evidence="1" id="KW-0378">Hydrolase</keyword>
<reference evidence="2" key="1">
    <citation type="journal article" date="2020" name="New Phytol.">
        <title>Comparative genomics reveals dynamic genome evolution in host specialist ectomycorrhizal fungi.</title>
        <authorList>
            <person name="Lofgren L.A."/>
            <person name="Nguyen N.H."/>
            <person name="Vilgalys R."/>
            <person name="Ruytinx J."/>
            <person name="Liao H.L."/>
            <person name="Branco S."/>
            <person name="Kuo A."/>
            <person name="LaButti K."/>
            <person name="Lipzen A."/>
            <person name="Andreopoulos W."/>
            <person name="Pangilinan J."/>
            <person name="Riley R."/>
            <person name="Hundley H."/>
            <person name="Na H."/>
            <person name="Barry K."/>
            <person name="Grigoriev I.V."/>
            <person name="Stajich J.E."/>
            <person name="Kennedy P.G."/>
        </authorList>
    </citation>
    <scope>NUCLEOTIDE SEQUENCE</scope>
    <source>
        <strain evidence="2">MN1</strain>
    </source>
</reference>
<dbReference type="GO" id="GO:0016787">
    <property type="term" value="F:hydrolase activity"/>
    <property type="evidence" value="ECO:0007669"/>
    <property type="project" value="UniProtKB-KW"/>
</dbReference>